<reference evidence="3" key="2">
    <citation type="submission" date="2020-09" db="EMBL/GenBank/DDBJ databases">
        <authorList>
            <person name="Sun Q."/>
            <person name="Kim S."/>
        </authorList>
    </citation>
    <scope>NUCLEOTIDE SEQUENCE</scope>
    <source>
        <strain evidence="3">KCTC 32437</strain>
    </source>
</reference>
<evidence type="ECO:0000313" key="3">
    <source>
        <dbReference type="EMBL" id="GHA30335.1"/>
    </source>
</evidence>
<evidence type="ECO:0000313" key="4">
    <source>
        <dbReference type="Proteomes" id="UP000646579"/>
    </source>
</evidence>
<sequence length="206" mass="21481">MIKERLALRAVTGIEGLRLYQAHEKSRIGQLLQVTGMQASTPYWAYCWGGGLALAHHIGCHSDLVANRRVLDLGAGSGLVGIAAFKAGASTVLAAETDPLGRVALGLNAHANASTITLLDGDPTLGPPPPVDLILAGDVFYAKDIASTMLGWLAQCRSAGIDVIIGDPGRTDLPLSRLSVIARYAVGDFGVKSSTDRPHAGVYGLD</sequence>
<dbReference type="PANTHER" id="PTHR43648:SF1">
    <property type="entry name" value="ELECTRON TRANSFER FLAVOPROTEIN BETA SUBUNIT LYSINE METHYLTRANSFERASE"/>
    <property type="match status" value="1"/>
</dbReference>
<evidence type="ECO:0000256" key="1">
    <source>
        <dbReference type="ARBA" id="ARBA00022603"/>
    </source>
</evidence>
<gene>
    <name evidence="3" type="ORF">GCM10007989_27590</name>
</gene>
<protein>
    <submittedName>
        <fullName evidence="3">SAM-dependent methyltransferase</fullName>
    </submittedName>
</protein>
<proteinExistence type="predicted"/>
<dbReference type="GO" id="GO:0016279">
    <property type="term" value="F:protein-lysine N-methyltransferase activity"/>
    <property type="evidence" value="ECO:0007669"/>
    <property type="project" value="TreeGrafter"/>
</dbReference>
<reference evidence="3" key="1">
    <citation type="journal article" date="2014" name="Int. J. Syst. Evol. Microbiol.">
        <title>Complete genome sequence of Corynebacterium casei LMG S-19264T (=DSM 44701T), isolated from a smear-ripened cheese.</title>
        <authorList>
            <consortium name="US DOE Joint Genome Institute (JGI-PGF)"/>
            <person name="Walter F."/>
            <person name="Albersmeier A."/>
            <person name="Kalinowski J."/>
            <person name="Ruckert C."/>
        </authorList>
    </citation>
    <scope>NUCLEOTIDE SEQUENCE</scope>
    <source>
        <strain evidence="3">KCTC 32437</strain>
    </source>
</reference>
<dbReference type="AlphaFoldDB" id="A0A918S8N7"/>
<comment type="caution">
    <text evidence="3">The sequence shown here is derived from an EMBL/GenBank/DDBJ whole genome shotgun (WGS) entry which is preliminary data.</text>
</comment>
<dbReference type="PANTHER" id="PTHR43648">
    <property type="entry name" value="ELECTRON TRANSFER FLAVOPROTEIN BETA SUBUNIT LYSINE METHYLTRANSFERASE"/>
    <property type="match status" value="1"/>
</dbReference>
<dbReference type="EMBL" id="BMZE01000003">
    <property type="protein sequence ID" value="GHA30335.1"/>
    <property type="molecule type" value="Genomic_DNA"/>
</dbReference>
<organism evidence="3 4">
    <name type="scientific">Devosia pacifica</name>
    <dbReference type="NCBI Taxonomy" id="1335967"/>
    <lineage>
        <taxon>Bacteria</taxon>
        <taxon>Pseudomonadati</taxon>
        <taxon>Pseudomonadota</taxon>
        <taxon>Alphaproteobacteria</taxon>
        <taxon>Hyphomicrobiales</taxon>
        <taxon>Devosiaceae</taxon>
        <taxon>Devosia</taxon>
    </lineage>
</organism>
<keyword evidence="1 3" id="KW-0489">Methyltransferase</keyword>
<accession>A0A918S8N7</accession>
<dbReference type="Pfam" id="PF10294">
    <property type="entry name" value="Methyltransf_16"/>
    <property type="match status" value="1"/>
</dbReference>
<dbReference type="InterPro" id="IPR029063">
    <property type="entry name" value="SAM-dependent_MTases_sf"/>
</dbReference>
<dbReference type="GO" id="GO:0032259">
    <property type="term" value="P:methylation"/>
    <property type="evidence" value="ECO:0007669"/>
    <property type="project" value="UniProtKB-KW"/>
</dbReference>
<name>A0A918S8N7_9HYPH</name>
<dbReference type="Proteomes" id="UP000646579">
    <property type="component" value="Unassembled WGS sequence"/>
</dbReference>
<dbReference type="InterPro" id="IPR019410">
    <property type="entry name" value="Methyltransf_16"/>
</dbReference>
<dbReference type="SUPFAM" id="SSF53335">
    <property type="entry name" value="S-adenosyl-L-methionine-dependent methyltransferases"/>
    <property type="match status" value="1"/>
</dbReference>
<keyword evidence="2" id="KW-0808">Transferase</keyword>
<dbReference type="CDD" id="cd02440">
    <property type="entry name" value="AdoMet_MTases"/>
    <property type="match status" value="1"/>
</dbReference>
<evidence type="ECO:0000256" key="2">
    <source>
        <dbReference type="ARBA" id="ARBA00022679"/>
    </source>
</evidence>
<dbReference type="InterPro" id="IPR050078">
    <property type="entry name" value="Ribosomal_L11_MeTrfase_PrmA"/>
</dbReference>
<keyword evidence="4" id="KW-1185">Reference proteome</keyword>
<dbReference type="Gene3D" id="3.40.50.150">
    <property type="entry name" value="Vaccinia Virus protein VP39"/>
    <property type="match status" value="1"/>
</dbReference>
<dbReference type="RefSeq" id="WP_244640201.1">
    <property type="nucleotide sequence ID" value="NZ_BMZE01000003.1"/>
</dbReference>